<dbReference type="AlphaFoldDB" id="A0A6B0UEK9"/>
<reference evidence="1" key="1">
    <citation type="submission" date="2019-12" db="EMBL/GenBank/DDBJ databases">
        <title>An insight into the sialome of adult female Ixodes ricinus ticks feeding for 6 days.</title>
        <authorList>
            <person name="Perner J."/>
            <person name="Ribeiro J.M.C."/>
        </authorList>
    </citation>
    <scope>NUCLEOTIDE SEQUENCE</scope>
    <source>
        <strain evidence="1">Semi-engorged</strain>
        <tissue evidence="1">Salivary glands</tissue>
    </source>
</reference>
<dbReference type="EMBL" id="GIFC01004773">
    <property type="protein sequence ID" value="MXU86856.1"/>
    <property type="molecule type" value="Transcribed_RNA"/>
</dbReference>
<proteinExistence type="predicted"/>
<organism evidence="1">
    <name type="scientific">Ixodes ricinus</name>
    <name type="common">Common tick</name>
    <name type="synonym">Acarus ricinus</name>
    <dbReference type="NCBI Taxonomy" id="34613"/>
    <lineage>
        <taxon>Eukaryota</taxon>
        <taxon>Metazoa</taxon>
        <taxon>Ecdysozoa</taxon>
        <taxon>Arthropoda</taxon>
        <taxon>Chelicerata</taxon>
        <taxon>Arachnida</taxon>
        <taxon>Acari</taxon>
        <taxon>Parasitiformes</taxon>
        <taxon>Ixodida</taxon>
        <taxon>Ixodoidea</taxon>
        <taxon>Ixodidae</taxon>
        <taxon>Ixodinae</taxon>
        <taxon>Ixodes</taxon>
    </lineage>
</organism>
<name>A0A6B0UEK9_IXORI</name>
<accession>A0A6B0UEK9</accession>
<sequence length="93" mass="10445">MRCSGRRVATGDMFLLLLKFMGGKLFSIFIELLDLCHRGCLVWQVDLSFCNMFTLAVERVAKLCRCKTQQFLKGTSSSSVSLGRLPPIFVGHI</sequence>
<protein>
    <submittedName>
        <fullName evidence="1">Uncharacterized protein</fullName>
    </submittedName>
</protein>
<evidence type="ECO:0000313" key="1">
    <source>
        <dbReference type="EMBL" id="MXU86856.1"/>
    </source>
</evidence>